<evidence type="ECO:0000259" key="5">
    <source>
        <dbReference type="PROSITE" id="PS50885"/>
    </source>
</evidence>
<dbReference type="STRING" id="1385369.N825_26390"/>
<reference evidence="7 8" key="1">
    <citation type="submission" date="2013-08" db="EMBL/GenBank/DDBJ databases">
        <title>The genome sequence of Skermanella stibiiresistens.</title>
        <authorList>
            <person name="Zhu W."/>
            <person name="Wang G."/>
        </authorList>
    </citation>
    <scope>NUCLEOTIDE SEQUENCE [LARGE SCALE GENOMIC DNA]</scope>
    <source>
        <strain evidence="7 8">SB22</strain>
    </source>
</reference>
<feature type="domain" description="HBM" evidence="6">
    <location>
        <begin position="57"/>
        <end position="297"/>
    </location>
</feature>
<dbReference type="InterPro" id="IPR032255">
    <property type="entry name" value="HBM"/>
</dbReference>
<dbReference type="Proteomes" id="UP000019486">
    <property type="component" value="Unassembled WGS sequence"/>
</dbReference>
<dbReference type="SMART" id="SM00283">
    <property type="entry name" value="MA"/>
    <property type="match status" value="1"/>
</dbReference>
<dbReference type="PROSITE" id="PS51753">
    <property type="entry name" value="HBM"/>
    <property type="match status" value="1"/>
</dbReference>
<dbReference type="PATRIC" id="fig|1385369.3.peg.6408"/>
<dbReference type="InterPro" id="IPR004090">
    <property type="entry name" value="Chemotax_Me-accpt_rcpt"/>
</dbReference>
<dbReference type="Gene3D" id="6.10.340.10">
    <property type="match status" value="1"/>
</dbReference>
<dbReference type="PRINTS" id="PR00260">
    <property type="entry name" value="CHEMTRNSDUCR"/>
</dbReference>
<dbReference type="GO" id="GO:0004888">
    <property type="term" value="F:transmembrane signaling receptor activity"/>
    <property type="evidence" value="ECO:0007669"/>
    <property type="project" value="InterPro"/>
</dbReference>
<evidence type="ECO:0000256" key="1">
    <source>
        <dbReference type="ARBA" id="ARBA00023224"/>
    </source>
</evidence>
<keyword evidence="1 3" id="KW-0807">Transducer</keyword>
<protein>
    <recommendedName>
        <fullName evidence="9">Methyl-accepting chemotaxis protein</fullName>
    </recommendedName>
</protein>
<dbReference type="PANTHER" id="PTHR32089:SF112">
    <property type="entry name" value="LYSOZYME-LIKE PROTEIN-RELATED"/>
    <property type="match status" value="1"/>
</dbReference>
<keyword evidence="8" id="KW-1185">Reference proteome</keyword>
<feature type="domain" description="HAMP" evidence="5">
    <location>
        <begin position="331"/>
        <end position="384"/>
    </location>
</feature>
<sequence length="680" mass="71642">MSPNTSRFRLGMAFDNTRIRTKIGIASGMVLVVLTGLSAQSCVSLNRISHEFDAYARSVEVVDAARVIDRDMIDLRRHVREYAFTGHHESAEKARAVIVQLRADFQQAGVVVRREDQKARLTASRKLFDTYADDFDTIVTWKTEGEKLIGDVLDPKGSAAVRDLEEIRLLAVRDGDGNASILAGAALETLLQGRLAANKMLARHDQAAAEAAERRFTALGRTLQALAAASAGKTYEKAAIETRNLAEAYREAFERAADLSERIDHEITGPMFQAGNELSANAAQIRDGAIEEEHRVETETNGFIEFTEDLILGLSVAGFLLGAALAWMIGRAISRPITGMTDAMGRLASGDRTVEIPGVGRLDEIGAMASAVDVFKQNAITTDRLTAEQRVEQAKKEARTAAVMKLVGDFDNSVSMILRTVSSAATQLDGTAQSMAAIAEETDRQATASASAAERTSANVQTVAAAAEEMTGSLQEIARQVTRSTGIANQAVEQAAATKPTVLGLAQAAQKINDVVDLIADIAGQTNLLALNATIEAARAGEAGKGFAVVASEVKSLATRTSSATGEISAQIAAMQAATTGAVDAIQGIGVTIGEINDSSTTIAAAVEEQSAATAEISRSVTEAAAGTREVSANVSHVTEVSQQTGAAASQVLGAASELARQAEMLRGEVERFLAGIQAA</sequence>
<dbReference type="GO" id="GO:0006935">
    <property type="term" value="P:chemotaxis"/>
    <property type="evidence" value="ECO:0007669"/>
    <property type="project" value="InterPro"/>
</dbReference>
<dbReference type="InterPro" id="IPR004089">
    <property type="entry name" value="MCPsignal_dom"/>
</dbReference>
<name>W9GYL3_9PROT</name>
<dbReference type="EMBL" id="AVFL01000040">
    <property type="protein sequence ID" value="EWY36568.1"/>
    <property type="molecule type" value="Genomic_DNA"/>
</dbReference>
<evidence type="ECO:0000259" key="4">
    <source>
        <dbReference type="PROSITE" id="PS50111"/>
    </source>
</evidence>
<comment type="caution">
    <text evidence="7">The sequence shown here is derived from an EMBL/GenBank/DDBJ whole genome shotgun (WGS) entry which is preliminary data.</text>
</comment>
<dbReference type="CDD" id="cd06225">
    <property type="entry name" value="HAMP"/>
    <property type="match status" value="1"/>
</dbReference>
<dbReference type="InterPro" id="IPR003660">
    <property type="entry name" value="HAMP_dom"/>
</dbReference>
<dbReference type="SMART" id="SM01358">
    <property type="entry name" value="HBM"/>
    <property type="match status" value="1"/>
</dbReference>
<comment type="similarity">
    <text evidence="2">Belongs to the methyl-accepting chemotaxis (MCP) protein family.</text>
</comment>
<dbReference type="SMART" id="SM00304">
    <property type="entry name" value="HAMP"/>
    <property type="match status" value="1"/>
</dbReference>
<evidence type="ECO:0000256" key="3">
    <source>
        <dbReference type="PROSITE-ProRule" id="PRU00284"/>
    </source>
</evidence>
<evidence type="ECO:0000313" key="8">
    <source>
        <dbReference type="Proteomes" id="UP000019486"/>
    </source>
</evidence>
<evidence type="ECO:0000259" key="6">
    <source>
        <dbReference type="PROSITE" id="PS51753"/>
    </source>
</evidence>
<evidence type="ECO:0008006" key="9">
    <source>
        <dbReference type="Google" id="ProtNLM"/>
    </source>
</evidence>
<dbReference type="OrthoDB" id="3378718at2"/>
<evidence type="ECO:0000313" key="7">
    <source>
        <dbReference type="EMBL" id="EWY36568.1"/>
    </source>
</evidence>
<feature type="domain" description="Methyl-accepting transducer" evidence="4">
    <location>
        <begin position="424"/>
        <end position="660"/>
    </location>
</feature>
<gene>
    <name evidence="7" type="ORF">N825_26390</name>
</gene>
<dbReference type="GO" id="GO:0016020">
    <property type="term" value="C:membrane"/>
    <property type="evidence" value="ECO:0007669"/>
    <property type="project" value="InterPro"/>
</dbReference>
<dbReference type="PROSITE" id="PS50885">
    <property type="entry name" value="HAMP"/>
    <property type="match status" value="1"/>
</dbReference>
<dbReference type="PANTHER" id="PTHR32089">
    <property type="entry name" value="METHYL-ACCEPTING CHEMOTAXIS PROTEIN MCPB"/>
    <property type="match status" value="1"/>
</dbReference>
<dbReference type="Pfam" id="PF00672">
    <property type="entry name" value="HAMP"/>
    <property type="match status" value="1"/>
</dbReference>
<dbReference type="AlphaFoldDB" id="W9GYL3"/>
<dbReference type="SUPFAM" id="SSF58104">
    <property type="entry name" value="Methyl-accepting chemotaxis protein (MCP) signaling domain"/>
    <property type="match status" value="1"/>
</dbReference>
<dbReference type="RefSeq" id="WP_037460430.1">
    <property type="nucleotide sequence ID" value="NZ_AVFL01000040.1"/>
</dbReference>
<proteinExistence type="inferred from homology"/>
<accession>W9GYL3</accession>
<dbReference type="Gene3D" id="1.10.287.950">
    <property type="entry name" value="Methyl-accepting chemotaxis protein"/>
    <property type="match status" value="1"/>
</dbReference>
<dbReference type="GO" id="GO:0007165">
    <property type="term" value="P:signal transduction"/>
    <property type="evidence" value="ECO:0007669"/>
    <property type="project" value="UniProtKB-KW"/>
</dbReference>
<evidence type="ECO:0000256" key="2">
    <source>
        <dbReference type="ARBA" id="ARBA00029447"/>
    </source>
</evidence>
<dbReference type="Pfam" id="PF00015">
    <property type="entry name" value="MCPsignal"/>
    <property type="match status" value="1"/>
</dbReference>
<organism evidence="7 8">
    <name type="scientific">Skermanella stibiiresistens SB22</name>
    <dbReference type="NCBI Taxonomy" id="1385369"/>
    <lineage>
        <taxon>Bacteria</taxon>
        <taxon>Pseudomonadati</taxon>
        <taxon>Pseudomonadota</taxon>
        <taxon>Alphaproteobacteria</taxon>
        <taxon>Rhodospirillales</taxon>
        <taxon>Azospirillaceae</taxon>
        <taxon>Skermanella</taxon>
    </lineage>
</organism>
<dbReference type="PROSITE" id="PS50111">
    <property type="entry name" value="CHEMOTAXIS_TRANSDUC_2"/>
    <property type="match status" value="1"/>
</dbReference>